<dbReference type="Proteomes" id="UP000287996">
    <property type="component" value="Unassembled WGS sequence"/>
</dbReference>
<protein>
    <submittedName>
        <fullName evidence="1">Uncharacterized protein</fullName>
    </submittedName>
</protein>
<dbReference type="EMBL" id="PIQH01000010">
    <property type="protein sequence ID" value="RUO78799.1"/>
    <property type="molecule type" value="Genomic_DNA"/>
</dbReference>
<keyword evidence="2" id="KW-1185">Reference proteome</keyword>
<dbReference type="OrthoDB" id="6240978at2"/>
<gene>
    <name evidence="1" type="ORF">CWI84_10710</name>
</gene>
<dbReference type="RefSeq" id="WP_126842580.1">
    <property type="nucleotide sequence ID" value="NZ_PIQH01000010.1"/>
</dbReference>
<evidence type="ECO:0000313" key="1">
    <source>
        <dbReference type="EMBL" id="RUO78799.1"/>
    </source>
</evidence>
<evidence type="ECO:0000313" key="2">
    <source>
        <dbReference type="Proteomes" id="UP000287996"/>
    </source>
</evidence>
<name>A0A432ZLH2_9GAMM</name>
<comment type="caution">
    <text evidence="1">The sequence shown here is derived from an EMBL/GenBank/DDBJ whole genome shotgun (WGS) entry which is preliminary data.</text>
</comment>
<proteinExistence type="predicted"/>
<accession>A0A432ZLH2</accession>
<reference evidence="1 2" key="1">
    <citation type="journal article" date="2011" name="Front. Microbiol.">
        <title>Genomic signatures of strain selection and enhancement in Bacillus atrophaeus var. globigii, a historical biowarfare simulant.</title>
        <authorList>
            <person name="Gibbons H.S."/>
            <person name="Broomall S.M."/>
            <person name="McNew L.A."/>
            <person name="Daligault H."/>
            <person name="Chapman C."/>
            <person name="Bruce D."/>
            <person name="Karavis M."/>
            <person name="Krepps M."/>
            <person name="McGregor P.A."/>
            <person name="Hong C."/>
            <person name="Park K.H."/>
            <person name="Akmal A."/>
            <person name="Feldman A."/>
            <person name="Lin J.S."/>
            <person name="Chang W.E."/>
            <person name="Higgs B.W."/>
            <person name="Demirev P."/>
            <person name="Lindquist J."/>
            <person name="Liem A."/>
            <person name="Fochler E."/>
            <person name="Read T.D."/>
            <person name="Tapia R."/>
            <person name="Johnson S."/>
            <person name="Bishop-Lilly K.A."/>
            <person name="Detter C."/>
            <person name="Han C."/>
            <person name="Sozhamannan S."/>
            <person name="Rosenzweig C.N."/>
            <person name="Skowronski E.W."/>
        </authorList>
    </citation>
    <scope>NUCLEOTIDE SEQUENCE [LARGE SCALE GENOMIC DNA]</scope>
    <source>
        <strain evidence="1 2">CC-PW-9</strain>
    </source>
</reference>
<dbReference type="AlphaFoldDB" id="A0A432ZLH2"/>
<sequence>MNWTRNQQQALNGLGIPRWSPRQAMPDRYYYRLGNTLIVGDCVLPVAMPQWLADLCWALAQRPVAVSSASQEPLLDFSDWLDKAPPADLKQQWWQRLQHG</sequence>
<organism evidence="1 2">
    <name type="scientific">Idiomarina tyrosinivorans</name>
    <dbReference type="NCBI Taxonomy" id="1445662"/>
    <lineage>
        <taxon>Bacteria</taxon>
        <taxon>Pseudomonadati</taxon>
        <taxon>Pseudomonadota</taxon>
        <taxon>Gammaproteobacteria</taxon>
        <taxon>Alteromonadales</taxon>
        <taxon>Idiomarinaceae</taxon>
        <taxon>Idiomarina</taxon>
    </lineage>
</organism>